<dbReference type="GO" id="GO:0043565">
    <property type="term" value="F:sequence-specific DNA binding"/>
    <property type="evidence" value="ECO:0007669"/>
    <property type="project" value="InterPro"/>
</dbReference>
<gene>
    <name evidence="2" type="primary">ppsR</name>
    <name evidence="2" type="ORF">GV827_17415</name>
</gene>
<proteinExistence type="predicted"/>
<dbReference type="SUPFAM" id="SSF46689">
    <property type="entry name" value="Homeodomain-like"/>
    <property type="match status" value="1"/>
</dbReference>
<dbReference type="EMBL" id="JAABNT010000012">
    <property type="protein sequence ID" value="NEK24170.1"/>
    <property type="molecule type" value="Genomic_DNA"/>
</dbReference>
<dbReference type="RefSeq" id="WP_164355090.1">
    <property type="nucleotide sequence ID" value="NZ_JBHSVZ010000003.1"/>
</dbReference>
<dbReference type="InterPro" id="IPR013767">
    <property type="entry name" value="PAS_fold"/>
</dbReference>
<dbReference type="GO" id="GO:0006355">
    <property type="term" value="P:regulation of DNA-templated transcription"/>
    <property type="evidence" value="ECO:0007669"/>
    <property type="project" value="InterPro"/>
</dbReference>
<dbReference type="PRINTS" id="PR01590">
    <property type="entry name" value="HTHFIS"/>
</dbReference>
<dbReference type="CDD" id="cd00130">
    <property type="entry name" value="PAS"/>
    <property type="match status" value="1"/>
</dbReference>
<name>A0A6P0CFK7_9RHOB</name>
<dbReference type="InterPro" id="IPR035965">
    <property type="entry name" value="PAS-like_dom_sf"/>
</dbReference>
<dbReference type="Pfam" id="PF13426">
    <property type="entry name" value="PAS_9"/>
    <property type="match status" value="1"/>
</dbReference>
<dbReference type="InterPro" id="IPR009057">
    <property type="entry name" value="Homeodomain-like_sf"/>
</dbReference>
<dbReference type="InterPro" id="IPR002197">
    <property type="entry name" value="HTH_Fis"/>
</dbReference>
<dbReference type="SMART" id="SM00091">
    <property type="entry name" value="PAS"/>
    <property type="match status" value="2"/>
</dbReference>
<evidence type="ECO:0000313" key="2">
    <source>
        <dbReference type="EMBL" id="NEK24170.1"/>
    </source>
</evidence>
<organism evidence="2 3">
    <name type="scientific">Sulfitobacter sediminilitoris</name>
    <dbReference type="NCBI Taxonomy" id="2698830"/>
    <lineage>
        <taxon>Bacteria</taxon>
        <taxon>Pseudomonadati</taxon>
        <taxon>Pseudomonadota</taxon>
        <taxon>Alphaproteobacteria</taxon>
        <taxon>Rhodobacterales</taxon>
        <taxon>Roseobacteraceae</taxon>
        <taxon>Sulfitobacter</taxon>
    </lineage>
</organism>
<evidence type="ECO:0000313" key="3">
    <source>
        <dbReference type="Proteomes" id="UP000468591"/>
    </source>
</evidence>
<keyword evidence="3" id="KW-1185">Reference proteome</keyword>
<dbReference type="Gene3D" id="1.20.5.430">
    <property type="match status" value="1"/>
</dbReference>
<dbReference type="NCBIfam" id="TIGR00229">
    <property type="entry name" value="sensory_box"/>
    <property type="match status" value="1"/>
</dbReference>
<sequence length="473" mass="51648">MMSQSEMTWTSGLIPIIEPEIVSEIISRIADLALVISSSGTVLGVLSNPNSKLKYAFSRWEGQPLSAYLTVESIPKFEERLAAFVASGGAAVRPVELNHTATREQHEFPVRYSFHRIGTDGAILLLGQDLRPVAEMQQQLVAAQIALEKDYEAQREYDTRLRVLMGAMHEGTLFVSAGTGEITDCNPFAVSLLGVSRGDVMGRALPELVSLGDGANLLDALSRVASAQTGNDVRVKTAGGRELSLRPTLFRATGEQMLLCQMVDAEGISVRSDGLEEHLSELFDRGADGIVFINKSGSVLSANEAFMRLTDVVHTEAVKGRTITDFLGRGSVDLNVICENATRTGAMRLYATRMIGEHGVEIPVEIATTFLNNAQEPVFAMVIRDASRAEMVRKSNKQITDVDMRSVIELIGSQTLKGIVAKTTDVIEKMCIETAVELTSNNRVAAAEMLGLSRQSLYVKLRKYDLLKKEHDE</sequence>
<dbReference type="SUPFAM" id="SSF55785">
    <property type="entry name" value="PYP-like sensor domain (PAS domain)"/>
    <property type="match status" value="2"/>
</dbReference>
<dbReference type="AlphaFoldDB" id="A0A6P0CFK7"/>
<accession>A0A6P0CFK7</accession>
<dbReference type="PROSITE" id="PS50112">
    <property type="entry name" value="PAS"/>
    <property type="match status" value="1"/>
</dbReference>
<dbReference type="Gene3D" id="3.30.450.20">
    <property type="entry name" value="PAS domain"/>
    <property type="match status" value="3"/>
</dbReference>
<dbReference type="Gene3D" id="1.10.10.60">
    <property type="entry name" value="Homeodomain-like"/>
    <property type="match status" value="1"/>
</dbReference>
<dbReference type="Pfam" id="PF02954">
    <property type="entry name" value="HTH_8"/>
    <property type="match status" value="1"/>
</dbReference>
<protein>
    <submittedName>
        <fullName evidence="2">Transcriptional regulator PpsR</fullName>
    </submittedName>
</protein>
<reference evidence="2 3" key="1">
    <citation type="submission" date="2020-01" db="EMBL/GenBank/DDBJ databases">
        <title>Sulfitobacter sediminilitoris sp. nov., isolated from a tidal flat.</title>
        <authorList>
            <person name="Park S."/>
            <person name="Yoon J.-H."/>
        </authorList>
    </citation>
    <scope>NUCLEOTIDE SEQUENCE [LARGE SCALE GENOMIC DNA]</scope>
    <source>
        <strain evidence="2 3">JBTF-M27</strain>
    </source>
</reference>
<feature type="domain" description="PAS" evidence="1">
    <location>
        <begin position="173"/>
        <end position="228"/>
    </location>
</feature>
<dbReference type="Pfam" id="PF00989">
    <property type="entry name" value="PAS"/>
    <property type="match status" value="1"/>
</dbReference>
<evidence type="ECO:0000259" key="1">
    <source>
        <dbReference type="PROSITE" id="PS50112"/>
    </source>
</evidence>
<dbReference type="Proteomes" id="UP000468591">
    <property type="component" value="Unassembled WGS sequence"/>
</dbReference>
<dbReference type="InterPro" id="IPR000014">
    <property type="entry name" value="PAS"/>
</dbReference>
<dbReference type="NCBIfam" id="TIGR02040">
    <property type="entry name" value="PpsR-CrtJ"/>
    <property type="match status" value="1"/>
</dbReference>
<comment type="caution">
    <text evidence="2">The sequence shown here is derived from an EMBL/GenBank/DDBJ whole genome shotgun (WGS) entry which is preliminary data.</text>
</comment>
<dbReference type="InterPro" id="IPR011785">
    <property type="entry name" value="Tscrpt_reg_PpsR-CrtJ"/>
</dbReference>